<evidence type="ECO:0000313" key="2">
    <source>
        <dbReference type="EMBL" id="ORW44918.1"/>
    </source>
</evidence>
<feature type="transmembrane region" description="Helical" evidence="1">
    <location>
        <begin position="33"/>
        <end position="51"/>
    </location>
</feature>
<accession>A0A1X2A8Y2</accession>
<feature type="transmembrane region" description="Helical" evidence="1">
    <location>
        <begin position="6"/>
        <end position="21"/>
    </location>
</feature>
<keyword evidence="1" id="KW-0472">Membrane</keyword>
<reference evidence="2 3" key="1">
    <citation type="journal article" date="2015" name="Emerg. Microbes Infect.">
        <title>Characterization of 17 strains belonging to the Mycobacterium simiae complex and description of Mycobacterium paraense sp. nov.</title>
        <authorList>
            <person name="Fusco da Costa A.R."/>
            <person name="Fedrizzi T."/>
            <person name="Lopes M.L."/>
            <person name="Pecorari M."/>
            <person name="Oliveira da Costa W.L."/>
            <person name="Giacobazzi E."/>
            <person name="da Costa Bahia J.R."/>
            <person name="De Sanctis V."/>
            <person name="Batista Lima K.V."/>
            <person name="Bertorelli R."/>
            <person name="Grottola A."/>
            <person name="Fabio A."/>
            <person name="Mariottini A."/>
            <person name="Ferretti P."/>
            <person name="Di Leva F."/>
            <person name="Fregni Serpini G."/>
            <person name="Tagliazucchi S."/>
            <person name="Rumpianesi F."/>
            <person name="Jousson O."/>
            <person name="Segata N."/>
            <person name="Tortoli E."/>
        </authorList>
    </citation>
    <scope>NUCLEOTIDE SEQUENCE [LARGE SCALE GENOMIC DNA]</scope>
    <source>
        <strain evidence="2 3">IEC33</strain>
    </source>
</reference>
<protein>
    <submittedName>
        <fullName evidence="2">Uncharacterized protein</fullName>
    </submittedName>
</protein>
<name>A0A1X2A8Y2_9MYCO</name>
<feature type="transmembrane region" description="Helical" evidence="1">
    <location>
        <begin position="207"/>
        <end position="225"/>
    </location>
</feature>
<proteinExistence type="predicted"/>
<sequence>MLEGVVATPVLLIIGWCLWVRRHTWRLRWDRALTMCILFQGIGFALCMPYPSYLGKLLFALTGIAHLRDFIGHLFLISGTCAVIYTAACRLLPDSDLDPLLRKIEVPSAVAAFIMLACRVQDPLRGKDQPNFLEVGCDGWLTAYWLTLGAIEIYLAGYLIRLMLAMRACPRSRVTTDMFTVAAVIGIVSIAALIARTIAPSLNVSSTWLWAALCASSALVAAAAIRSWNVRRAPFTHPEWNLPMGDT</sequence>
<feature type="transmembrane region" description="Helical" evidence="1">
    <location>
        <begin position="176"/>
        <end position="195"/>
    </location>
</feature>
<feature type="transmembrane region" description="Helical" evidence="1">
    <location>
        <begin position="142"/>
        <end position="164"/>
    </location>
</feature>
<keyword evidence="1" id="KW-1133">Transmembrane helix</keyword>
<dbReference type="Proteomes" id="UP000193285">
    <property type="component" value="Unassembled WGS sequence"/>
</dbReference>
<dbReference type="OrthoDB" id="4763628at2"/>
<organism evidence="2 3">
    <name type="scientific">Mycobacterium paraense</name>
    <dbReference type="NCBI Taxonomy" id="767916"/>
    <lineage>
        <taxon>Bacteria</taxon>
        <taxon>Bacillati</taxon>
        <taxon>Actinomycetota</taxon>
        <taxon>Actinomycetes</taxon>
        <taxon>Mycobacteriales</taxon>
        <taxon>Mycobacteriaceae</taxon>
        <taxon>Mycobacterium</taxon>
        <taxon>Mycobacterium simiae complex</taxon>
    </lineage>
</organism>
<feature type="transmembrane region" description="Helical" evidence="1">
    <location>
        <begin position="71"/>
        <end position="92"/>
    </location>
</feature>
<dbReference type="EMBL" id="LQPN01000052">
    <property type="protein sequence ID" value="ORW44918.1"/>
    <property type="molecule type" value="Genomic_DNA"/>
</dbReference>
<dbReference type="AlphaFoldDB" id="A0A1X2A8Y2"/>
<evidence type="ECO:0000256" key="1">
    <source>
        <dbReference type="SAM" id="Phobius"/>
    </source>
</evidence>
<feature type="transmembrane region" description="Helical" evidence="1">
    <location>
        <begin position="104"/>
        <end position="122"/>
    </location>
</feature>
<evidence type="ECO:0000313" key="3">
    <source>
        <dbReference type="Proteomes" id="UP000193285"/>
    </source>
</evidence>
<comment type="caution">
    <text evidence="2">The sequence shown here is derived from an EMBL/GenBank/DDBJ whole genome shotgun (WGS) entry which is preliminary data.</text>
</comment>
<gene>
    <name evidence="2" type="ORF">AWB90_16000</name>
</gene>
<keyword evidence="1" id="KW-0812">Transmembrane</keyword>
<dbReference type="RefSeq" id="WP_085245296.1">
    <property type="nucleotide sequence ID" value="NZ_LQPN01000052.1"/>
</dbReference>